<dbReference type="InterPro" id="IPR023213">
    <property type="entry name" value="CAT-like_dom_sf"/>
</dbReference>
<keyword evidence="3" id="KW-1185">Reference proteome</keyword>
<dbReference type="PANTHER" id="PTHR31642:SF318">
    <property type="entry name" value="OMEGA-HYDROXYPALMITATE O-FERULOYL TRANSFERASE"/>
    <property type="match status" value="1"/>
</dbReference>
<organism evidence="2 3">
    <name type="scientific">Escallonia herrerae</name>
    <dbReference type="NCBI Taxonomy" id="1293975"/>
    <lineage>
        <taxon>Eukaryota</taxon>
        <taxon>Viridiplantae</taxon>
        <taxon>Streptophyta</taxon>
        <taxon>Embryophyta</taxon>
        <taxon>Tracheophyta</taxon>
        <taxon>Spermatophyta</taxon>
        <taxon>Magnoliopsida</taxon>
        <taxon>eudicotyledons</taxon>
        <taxon>Gunneridae</taxon>
        <taxon>Pentapetalae</taxon>
        <taxon>asterids</taxon>
        <taxon>campanulids</taxon>
        <taxon>Escalloniales</taxon>
        <taxon>Escalloniaceae</taxon>
        <taxon>Escallonia</taxon>
    </lineage>
</organism>
<accession>A0AA89BPF6</accession>
<sequence length="107" mass="11934">MPTILTMQSREAIKMVTDSYVRSAIDYFEVTRARPSSASTLLISDWSRLPFHTTDFGWGEPFISRPVALPEKEVILFLSLGGERKSITVLLGLPVSAVESFQAVLQM</sequence>
<gene>
    <name evidence="2" type="ORF">RJ639_028852</name>
</gene>
<evidence type="ECO:0000256" key="1">
    <source>
        <dbReference type="ARBA" id="ARBA00009861"/>
    </source>
</evidence>
<evidence type="ECO:0000313" key="2">
    <source>
        <dbReference type="EMBL" id="KAK3039106.1"/>
    </source>
</evidence>
<dbReference type="AlphaFoldDB" id="A0AA89BPF6"/>
<protein>
    <submittedName>
        <fullName evidence="2">Uncharacterized protein</fullName>
    </submittedName>
</protein>
<proteinExistence type="inferred from homology"/>
<dbReference type="InterPro" id="IPR050317">
    <property type="entry name" value="Plant_Fungal_Acyltransferase"/>
</dbReference>
<dbReference type="PANTHER" id="PTHR31642">
    <property type="entry name" value="TRICHOTHECENE 3-O-ACETYLTRANSFERASE"/>
    <property type="match status" value="1"/>
</dbReference>
<comment type="similarity">
    <text evidence="1">Belongs to the plant acyltransferase family.</text>
</comment>
<name>A0AA89BPF6_9ASTE</name>
<dbReference type="Gene3D" id="3.30.559.10">
    <property type="entry name" value="Chloramphenicol acetyltransferase-like domain"/>
    <property type="match status" value="1"/>
</dbReference>
<reference evidence="2" key="1">
    <citation type="submission" date="2022-12" db="EMBL/GenBank/DDBJ databases">
        <title>Draft genome assemblies for two species of Escallonia (Escalloniales).</title>
        <authorList>
            <person name="Chanderbali A."/>
            <person name="Dervinis C."/>
            <person name="Anghel I."/>
            <person name="Soltis D."/>
            <person name="Soltis P."/>
            <person name="Zapata F."/>
        </authorList>
    </citation>
    <scope>NUCLEOTIDE SEQUENCE</scope>
    <source>
        <strain evidence="2">UCBG64.0493</strain>
        <tissue evidence="2">Leaf</tissue>
    </source>
</reference>
<comment type="caution">
    <text evidence="2">The sequence shown here is derived from an EMBL/GenBank/DDBJ whole genome shotgun (WGS) entry which is preliminary data.</text>
</comment>
<dbReference type="Proteomes" id="UP001188597">
    <property type="component" value="Unassembled WGS sequence"/>
</dbReference>
<evidence type="ECO:0000313" key="3">
    <source>
        <dbReference type="Proteomes" id="UP001188597"/>
    </source>
</evidence>
<dbReference type="EMBL" id="JAVXUP010000083">
    <property type="protein sequence ID" value="KAK3039106.1"/>
    <property type="molecule type" value="Genomic_DNA"/>
</dbReference>
<dbReference type="Pfam" id="PF02458">
    <property type="entry name" value="Transferase"/>
    <property type="match status" value="1"/>
</dbReference>
<dbReference type="GO" id="GO:0016747">
    <property type="term" value="F:acyltransferase activity, transferring groups other than amino-acyl groups"/>
    <property type="evidence" value="ECO:0007669"/>
    <property type="project" value="TreeGrafter"/>
</dbReference>